<feature type="domain" description="UPF0033" evidence="1">
    <location>
        <begin position="4"/>
        <end position="68"/>
    </location>
</feature>
<evidence type="ECO:0000313" key="2">
    <source>
        <dbReference type="EMBL" id="PJG85437.1"/>
    </source>
</evidence>
<dbReference type="Pfam" id="PF01206">
    <property type="entry name" value="TusA"/>
    <property type="match status" value="1"/>
</dbReference>
<dbReference type="AlphaFoldDB" id="A0A2M8S2V1"/>
<dbReference type="OrthoDB" id="9797551at2"/>
<proteinExistence type="predicted"/>
<accession>A0A2M8S2V1</accession>
<evidence type="ECO:0000259" key="1">
    <source>
        <dbReference type="Pfam" id="PF01206"/>
    </source>
</evidence>
<name>A0A2M8S2V1_9PAST</name>
<evidence type="ECO:0000313" key="3">
    <source>
        <dbReference type="Proteomes" id="UP000229329"/>
    </source>
</evidence>
<protein>
    <submittedName>
        <fullName evidence="2">Disulfide bond formation regulator protein SirA</fullName>
    </submittedName>
</protein>
<dbReference type="EMBL" id="PHHA01000013">
    <property type="protein sequence ID" value="PJG85437.1"/>
    <property type="molecule type" value="Genomic_DNA"/>
</dbReference>
<dbReference type="InterPro" id="IPR001455">
    <property type="entry name" value="TusA-like"/>
</dbReference>
<reference evidence="2 3" key="1">
    <citation type="submission" date="2017-11" db="EMBL/GenBank/DDBJ databases">
        <title>Reclassification of Bisgaard taxon 7 as Conservatibacter flavescens gen. nov., sp. nov.</title>
        <authorList>
            <person name="Christensen H."/>
        </authorList>
    </citation>
    <scope>NUCLEOTIDE SEQUENCE [LARGE SCALE GENOMIC DNA]</scope>
    <source>
        <strain evidence="2 3">7_4</strain>
    </source>
</reference>
<dbReference type="RefSeq" id="WP_100288680.1">
    <property type="nucleotide sequence ID" value="NZ_PHHA01000013.1"/>
</dbReference>
<organism evidence="2 3">
    <name type="scientific">Conservatibacter flavescens</name>
    <dbReference type="NCBI Taxonomy" id="28161"/>
    <lineage>
        <taxon>Bacteria</taxon>
        <taxon>Pseudomonadati</taxon>
        <taxon>Pseudomonadota</taxon>
        <taxon>Gammaproteobacteria</taxon>
        <taxon>Pasteurellales</taxon>
        <taxon>Pasteurellaceae</taxon>
        <taxon>Conservatibacter</taxon>
    </lineage>
</organism>
<dbReference type="InterPro" id="IPR036868">
    <property type="entry name" value="TusA-like_sf"/>
</dbReference>
<keyword evidence="3" id="KW-1185">Reference proteome</keyword>
<sequence>MRYQLDTQQYRCPIPLLMTKKAILGLNKGDVLEVNLNTESAVEDFVLLCKTLHCSIQVDPTRLRLTICK</sequence>
<gene>
    <name evidence="2" type="ORF">CVP05_06045</name>
</gene>
<dbReference type="Gene3D" id="3.30.110.40">
    <property type="entry name" value="TusA-like domain"/>
    <property type="match status" value="1"/>
</dbReference>
<dbReference type="SUPFAM" id="SSF64307">
    <property type="entry name" value="SirA-like"/>
    <property type="match status" value="1"/>
</dbReference>
<dbReference type="CDD" id="cd00291">
    <property type="entry name" value="SirA_YedF_YeeD"/>
    <property type="match status" value="1"/>
</dbReference>
<dbReference type="Proteomes" id="UP000229329">
    <property type="component" value="Unassembled WGS sequence"/>
</dbReference>
<comment type="caution">
    <text evidence="2">The sequence shown here is derived from an EMBL/GenBank/DDBJ whole genome shotgun (WGS) entry which is preliminary data.</text>
</comment>